<reference evidence="2" key="1">
    <citation type="submission" date="2018-09" db="EMBL/GenBank/DDBJ databases">
        <title>Complete genome sequence of thermophilic cyanobacteria strain Thermosynechococcus elongatus PKUAC-SCTE542.</title>
        <authorList>
            <person name="Liang Y."/>
            <person name="Tang J."/>
            <person name="Daroch M."/>
        </authorList>
    </citation>
    <scope>NUCLEOTIDE SEQUENCE [LARGE SCALE GENOMIC DNA]</scope>
    <source>
        <strain evidence="2">E542</strain>
    </source>
</reference>
<dbReference type="Gene3D" id="3.40.91.10">
    <property type="match status" value="1"/>
</dbReference>
<dbReference type="CDD" id="cd22315">
    <property type="entry name" value="BsoBI-like"/>
    <property type="match status" value="1"/>
</dbReference>
<keyword evidence="1" id="KW-0255">Endonuclease</keyword>
<dbReference type="SUPFAM" id="SSF52980">
    <property type="entry name" value="Restriction endonuclease-like"/>
    <property type="match status" value="1"/>
</dbReference>
<dbReference type="GO" id="GO:0009307">
    <property type="term" value="P:DNA restriction-modification system"/>
    <property type="evidence" value="ECO:0007669"/>
    <property type="project" value="InterPro"/>
</dbReference>
<dbReference type="EMBL" id="CP032152">
    <property type="protein sequence ID" value="AXY68601.1"/>
    <property type="molecule type" value="Genomic_DNA"/>
</dbReference>
<sequence length="318" mass="35069">MTSRPYQNHLRSSDDLVTSYEATRAGFVALALEKNRRSTPYVAEARALQEAASRAKTPADLLDIKGIEAGLLTAAGLSDKALVHLQPKDKTEAINGLIKHFLEPAGEKFVEELVFRFLLTRGDALGGSMRNIGGVLAQRKLTRAIISTLVIAGIGYRWQHSKTRQWVDMTDDDSEIELSLRGLSWENNGKPRTLIYNLKVPLVKNNVDMCLFNLNPDKLQATGNTSATSYIALGELKGGIDPAGADEHWKTARTALDRIREAFSKAQHSPHIFFIGAAVEKKMAAEIWDQLEKGLLANAANLTNDTQIASFCRWLLSL</sequence>
<proteinExistence type="predicted"/>
<organism evidence="1 2">
    <name type="scientific">Thermosynechococcus sichuanensis E542</name>
    <dbReference type="NCBI Taxonomy" id="2016101"/>
    <lineage>
        <taxon>Bacteria</taxon>
        <taxon>Bacillati</taxon>
        <taxon>Cyanobacteriota</taxon>
        <taxon>Cyanophyceae</taxon>
        <taxon>Acaryochloridales</taxon>
        <taxon>Thermosynechococcaceae</taxon>
        <taxon>Thermosynechococcus</taxon>
        <taxon>Thermosynechococcus sichuanensis</taxon>
    </lineage>
</organism>
<dbReference type="REBASE" id="274430">
    <property type="entry name" value="Tel542ORF12700P"/>
</dbReference>
<dbReference type="Gene3D" id="1.10.238.90">
    <property type="entry name" value="Restriction endonuclease BsobI, helical domain"/>
    <property type="match status" value="1"/>
</dbReference>
<keyword evidence="2" id="KW-1185">Reference proteome</keyword>
<dbReference type="Proteomes" id="UP000261812">
    <property type="component" value="Chromosome"/>
</dbReference>
<dbReference type="Pfam" id="PF09194">
    <property type="entry name" value="Endonuc-BsobI"/>
    <property type="match status" value="1"/>
</dbReference>
<dbReference type="GO" id="GO:0009036">
    <property type="term" value="F:type II site-specific deoxyribonuclease activity"/>
    <property type="evidence" value="ECO:0007669"/>
    <property type="project" value="InterPro"/>
</dbReference>
<dbReference type="AlphaFoldDB" id="A0A3B7MGR5"/>
<keyword evidence="1" id="KW-0378">Hydrolase</keyword>
<dbReference type="InterPro" id="IPR015277">
    <property type="entry name" value="Restrct_endonuc_II_AvaI/BsoBI"/>
</dbReference>
<evidence type="ECO:0000313" key="1">
    <source>
        <dbReference type="EMBL" id="AXY68601.1"/>
    </source>
</evidence>
<keyword evidence="1" id="KW-0540">Nuclease</keyword>
<name>A0A3B7MGR5_9CYAN</name>
<protein>
    <submittedName>
        <fullName evidence="1">Restriction endonuclease</fullName>
    </submittedName>
</protein>
<accession>A0A3B7MGR5</accession>
<dbReference type="RefSeq" id="WP_181496968.1">
    <property type="nucleotide sequence ID" value="NZ_CP032152.1"/>
</dbReference>
<dbReference type="GO" id="GO:0003677">
    <property type="term" value="F:DNA binding"/>
    <property type="evidence" value="ECO:0007669"/>
    <property type="project" value="InterPro"/>
</dbReference>
<dbReference type="InterPro" id="IPR011335">
    <property type="entry name" value="Restrct_endonuc-II-like"/>
</dbReference>
<gene>
    <name evidence="1" type="ORF">D3A95_12695</name>
</gene>
<dbReference type="InterPro" id="IPR043091">
    <property type="entry name" value="Restr_endonucII_AvaI/BsoBI_hel"/>
</dbReference>
<evidence type="ECO:0000313" key="2">
    <source>
        <dbReference type="Proteomes" id="UP000261812"/>
    </source>
</evidence>
<dbReference type="KEGG" id="tsq:D3A95_12695"/>